<feature type="region of interest" description="Disordered" evidence="2">
    <location>
        <begin position="1"/>
        <end position="23"/>
    </location>
</feature>
<dbReference type="CDD" id="cd04301">
    <property type="entry name" value="NAT_SF"/>
    <property type="match status" value="1"/>
</dbReference>
<dbReference type="SUPFAM" id="SSF55729">
    <property type="entry name" value="Acyl-CoA N-acyltransferases (Nat)"/>
    <property type="match status" value="1"/>
</dbReference>
<evidence type="ECO:0000259" key="3">
    <source>
        <dbReference type="PROSITE" id="PS51186"/>
    </source>
</evidence>
<proteinExistence type="predicted"/>
<protein>
    <recommendedName>
        <fullName evidence="3">N-acetyltransferase domain-containing protein</fullName>
    </recommendedName>
</protein>
<evidence type="ECO:0000256" key="1">
    <source>
        <dbReference type="ARBA" id="ARBA00022679"/>
    </source>
</evidence>
<evidence type="ECO:0000256" key="2">
    <source>
        <dbReference type="SAM" id="MobiDB-lite"/>
    </source>
</evidence>
<dbReference type="PANTHER" id="PTHR13947">
    <property type="entry name" value="GNAT FAMILY N-ACETYLTRANSFERASE"/>
    <property type="match status" value="1"/>
</dbReference>
<feature type="domain" description="N-acetyltransferase" evidence="3">
    <location>
        <begin position="25"/>
        <end position="187"/>
    </location>
</feature>
<dbReference type="EMBL" id="CANTFL010000851">
    <property type="protein sequence ID" value="CAI5728179.1"/>
    <property type="molecule type" value="Genomic_DNA"/>
</dbReference>
<dbReference type="PANTHER" id="PTHR13947:SF37">
    <property type="entry name" value="LD18367P"/>
    <property type="match status" value="1"/>
</dbReference>
<dbReference type="AlphaFoldDB" id="A0AAV0TVG4"/>
<sequence>MAATAMSSSPALVPSAPLPESSSDIVVRPFRPNDMAQVIELFKEGMPVKGSDPVMDEYIVTSLETDLSDIDGTYIKPGGNFWIATPRDDPTLVVGTVGLEAKSKHEGRVRRLSVKSTHHRRGIGRLLISTLEHWAVGHQIDQLWLTTGDFMDKARGFYRSAGYTETDVIIVRDEPRLARIKIEKRLHVSSHGRTCPRTA</sequence>
<dbReference type="PROSITE" id="PS51186">
    <property type="entry name" value="GNAT"/>
    <property type="match status" value="1"/>
</dbReference>
<comment type="caution">
    <text evidence="4">The sequence shown here is derived from an EMBL/GenBank/DDBJ whole genome shotgun (WGS) entry which is preliminary data.</text>
</comment>
<dbReference type="InterPro" id="IPR000182">
    <property type="entry name" value="GNAT_dom"/>
</dbReference>
<dbReference type="Gene3D" id="3.40.630.30">
    <property type="match status" value="1"/>
</dbReference>
<name>A0AAV0TVG4_HYABA</name>
<dbReference type="InterPro" id="IPR016181">
    <property type="entry name" value="Acyl_CoA_acyltransferase"/>
</dbReference>
<dbReference type="Proteomes" id="UP001162031">
    <property type="component" value="Unassembled WGS sequence"/>
</dbReference>
<dbReference type="Pfam" id="PF00583">
    <property type="entry name" value="Acetyltransf_1"/>
    <property type="match status" value="1"/>
</dbReference>
<keyword evidence="1" id="KW-0808">Transferase</keyword>
<dbReference type="InterPro" id="IPR050769">
    <property type="entry name" value="NAT_camello-type"/>
</dbReference>
<gene>
    <name evidence="4" type="ORF">HBR001_LOCUS4263</name>
</gene>
<dbReference type="GO" id="GO:0008080">
    <property type="term" value="F:N-acetyltransferase activity"/>
    <property type="evidence" value="ECO:0007669"/>
    <property type="project" value="InterPro"/>
</dbReference>
<accession>A0AAV0TVG4</accession>
<keyword evidence="5" id="KW-1185">Reference proteome</keyword>
<feature type="compositionally biased region" description="Low complexity" evidence="2">
    <location>
        <begin position="7"/>
        <end position="23"/>
    </location>
</feature>
<evidence type="ECO:0000313" key="5">
    <source>
        <dbReference type="Proteomes" id="UP001162031"/>
    </source>
</evidence>
<evidence type="ECO:0000313" key="4">
    <source>
        <dbReference type="EMBL" id="CAI5728179.1"/>
    </source>
</evidence>
<reference evidence="4" key="1">
    <citation type="submission" date="2022-12" db="EMBL/GenBank/DDBJ databases">
        <authorList>
            <person name="Webb A."/>
        </authorList>
    </citation>
    <scope>NUCLEOTIDE SEQUENCE</scope>
    <source>
        <strain evidence="4">Hp1</strain>
    </source>
</reference>
<organism evidence="4 5">
    <name type="scientific">Hyaloperonospora brassicae</name>
    <name type="common">Brassica downy mildew</name>
    <name type="synonym">Peronospora brassicae</name>
    <dbReference type="NCBI Taxonomy" id="162125"/>
    <lineage>
        <taxon>Eukaryota</taxon>
        <taxon>Sar</taxon>
        <taxon>Stramenopiles</taxon>
        <taxon>Oomycota</taxon>
        <taxon>Peronosporomycetes</taxon>
        <taxon>Peronosporales</taxon>
        <taxon>Peronosporaceae</taxon>
        <taxon>Hyaloperonospora</taxon>
    </lineage>
</organism>